<evidence type="ECO:0000313" key="3">
    <source>
        <dbReference type="EMBL" id="KKN33907.1"/>
    </source>
</evidence>
<proteinExistence type="predicted"/>
<dbReference type="AlphaFoldDB" id="A0A0F9QA28"/>
<feature type="transmembrane region" description="Helical" evidence="2">
    <location>
        <begin position="30"/>
        <end position="47"/>
    </location>
</feature>
<evidence type="ECO:0000256" key="2">
    <source>
        <dbReference type="SAM" id="Phobius"/>
    </source>
</evidence>
<comment type="caution">
    <text evidence="3">The sequence shown here is derived from an EMBL/GenBank/DDBJ whole genome shotgun (WGS) entry which is preliminary data.</text>
</comment>
<name>A0A0F9QA28_9ZZZZ</name>
<dbReference type="EMBL" id="LAZR01002142">
    <property type="protein sequence ID" value="KKN33907.1"/>
    <property type="molecule type" value="Genomic_DNA"/>
</dbReference>
<feature type="transmembrane region" description="Helical" evidence="2">
    <location>
        <begin position="6"/>
        <end position="23"/>
    </location>
</feature>
<feature type="region of interest" description="Disordered" evidence="1">
    <location>
        <begin position="52"/>
        <end position="84"/>
    </location>
</feature>
<keyword evidence="2" id="KW-0472">Membrane</keyword>
<keyword evidence="2" id="KW-1133">Transmembrane helix</keyword>
<sequence length="84" mass="9844">MRLMFMILTAASLYVAFLCFDILPAGYRELLIVCWIAVALYCLFLFARPQGSGDVTSYDRQKDYQQQLSSIRRRGRRRDRFSPP</sequence>
<evidence type="ECO:0000256" key="1">
    <source>
        <dbReference type="SAM" id="MobiDB-lite"/>
    </source>
</evidence>
<organism evidence="3">
    <name type="scientific">marine sediment metagenome</name>
    <dbReference type="NCBI Taxonomy" id="412755"/>
    <lineage>
        <taxon>unclassified sequences</taxon>
        <taxon>metagenomes</taxon>
        <taxon>ecological metagenomes</taxon>
    </lineage>
</organism>
<feature type="compositionally biased region" description="Basic residues" evidence="1">
    <location>
        <begin position="71"/>
        <end position="84"/>
    </location>
</feature>
<gene>
    <name evidence="3" type="ORF">LCGC14_0799000</name>
</gene>
<keyword evidence="2" id="KW-0812">Transmembrane</keyword>
<protein>
    <submittedName>
        <fullName evidence="3">Uncharacterized protein</fullName>
    </submittedName>
</protein>
<accession>A0A0F9QA28</accession>
<reference evidence="3" key="1">
    <citation type="journal article" date="2015" name="Nature">
        <title>Complex archaea that bridge the gap between prokaryotes and eukaryotes.</title>
        <authorList>
            <person name="Spang A."/>
            <person name="Saw J.H."/>
            <person name="Jorgensen S.L."/>
            <person name="Zaremba-Niedzwiedzka K."/>
            <person name="Martijn J."/>
            <person name="Lind A.E."/>
            <person name="van Eijk R."/>
            <person name="Schleper C."/>
            <person name="Guy L."/>
            <person name="Ettema T.J."/>
        </authorList>
    </citation>
    <scope>NUCLEOTIDE SEQUENCE</scope>
</reference>